<protein>
    <recommendedName>
        <fullName evidence="1">Segregation and condensation protein A</fullName>
    </recommendedName>
</protein>
<evidence type="ECO:0000313" key="2">
    <source>
        <dbReference type="EMBL" id="AIA55324.1"/>
    </source>
</evidence>
<reference evidence="2 3" key="1">
    <citation type="journal article" date="2009" name="J. Bacteriol.">
        <title>Draft genome sequence of the extremely acidophilic bacterium Acidithiobacillus caldus ATCC 51756 reveals metabolic versatility in the genus Acidithiobacillus.</title>
        <authorList>
            <person name="Valdes J."/>
            <person name="Quatrini R."/>
            <person name="Hallberg K."/>
            <person name="Dopson M."/>
            <person name="Valenzuela P.D."/>
            <person name="Holmes D.S."/>
        </authorList>
    </citation>
    <scope>NUCLEOTIDE SEQUENCE [LARGE SCALE GENOMIC DNA]</scope>
    <source>
        <strain evidence="3">ATCC 51756 / DSM 8584 / KU</strain>
    </source>
</reference>
<dbReference type="Pfam" id="PF02616">
    <property type="entry name" value="SMC_ScpA"/>
    <property type="match status" value="1"/>
</dbReference>
<proteinExistence type="predicted"/>
<dbReference type="AlphaFoldDB" id="A0A059ZR34"/>
<evidence type="ECO:0000313" key="3">
    <source>
        <dbReference type="Proteomes" id="UP000005522"/>
    </source>
</evidence>
<gene>
    <name evidence="2" type="ORF">Acaty_c1458</name>
</gene>
<dbReference type="HOGENOM" id="CLU_038686_0_1_6"/>
<name>A0A059ZR34_ACICK</name>
<accession>A0A059ZR34</accession>
<dbReference type="PANTHER" id="PTHR33969">
    <property type="entry name" value="SEGREGATION AND CONDENSATION PROTEIN A"/>
    <property type="match status" value="1"/>
</dbReference>
<dbReference type="KEGG" id="acz:Acaty_c1458"/>
<dbReference type="InterPro" id="IPR003768">
    <property type="entry name" value="ScpA"/>
</dbReference>
<evidence type="ECO:0000256" key="1">
    <source>
        <dbReference type="ARBA" id="ARBA00044777"/>
    </source>
</evidence>
<dbReference type="EMBL" id="CP005986">
    <property type="protein sequence ID" value="AIA55324.1"/>
    <property type="molecule type" value="Genomic_DNA"/>
</dbReference>
<sequence>MSIPASAVATVDQRVEVEIPEGLYIPPDALELILDRFAGPLDLLLWLIRRNRMDIRDIPVAEVTRQYLAYLEEAQRRNLPLAADYLLMAAWLVEIKARLLLPALPSSTQAEDLDPREELAQRLQSLAQIQAEARALTDLPQEGRDFWLAQNLDVADLPPPIPILSLEQLCRCWADLQTRGATRAGRTELAAATPRPPRWSLRQRMLEVLQRCRSALRPLTLAELLPDGAADPMVVGLSLLAVLELLRQRALRLLWDTGDEAGAWMVSGVE</sequence>
<organism evidence="2 3">
    <name type="scientific">Acidithiobacillus caldus (strain ATCC 51756 / DSM 8584 / KU)</name>
    <dbReference type="NCBI Taxonomy" id="637389"/>
    <lineage>
        <taxon>Bacteria</taxon>
        <taxon>Pseudomonadati</taxon>
        <taxon>Pseudomonadota</taxon>
        <taxon>Acidithiobacillia</taxon>
        <taxon>Acidithiobacillales</taxon>
        <taxon>Acidithiobacillaceae</taxon>
        <taxon>Acidithiobacillus</taxon>
    </lineage>
</organism>
<dbReference type="eggNOG" id="COG1354">
    <property type="taxonomic scope" value="Bacteria"/>
</dbReference>
<dbReference type="RefSeq" id="WP_004872321.1">
    <property type="nucleotide sequence ID" value="NZ_CP005986.1"/>
</dbReference>
<dbReference type="Gene3D" id="6.10.250.2410">
    <property type="match status" value="1"/>
</dbReference>
<dbReference type="Proteomes" id="UP000005522">
    <property type="component" value="Chromosome"/>
</dbReference>
<dbReference type="PANTHER" id="PTHR33969:SF2">
    <property type="entry name" value="SEGREGATION AND CONDENSATION PROTEIN A"/>
    <property type="match status" value="1"/>
</dbReference>